<evidence type="ECO:0000313" key="2">
    <source>
        <dbReference type="EMBL" id="GAA2380037.1"/>
    </source>
</evidence>
<dbReference type="Proteomes" id="UP001501444">
    <property type="component" value="Unassembled WGS sequence"/>
</dbReference>
<evidence type="ECO:0008006" key="4">
    <source>
        <dbReference type="Google" id="ProtNLM"/>
    </source>
</evidence>
<comment type="caution">
    <text evidence="2">The sequence shown here is derived from an EMBL/GenBank/DDBJ whole genome shotgun (WGS) entry which is preliminary data.</text>
</comment>
<evidence type="ECO:0000256" key="1">
    <source>
        <dbReference type="SAM" id="SignalP"/>
    </source>
</evidence>
<feature type="signal peptide" evidence="1">
    <location>
        <begin position="1"/>
        <end position="22"/>
    </location>
</feature>
<name>A0ABP5UGI6_9ACTN</name>
<evidence type="ECO:0000313" key="3">
    <source>
        <dbReference type="Proteomes" id="UP001501444"/>
    </source>
</evidence>
<proteinExistence type="predicted"/>
<keyword evidence="3" id="KW-1185">Reference proteome</keyword>
<gene>
    <name evidence="2" type="ORF">GCM10010170_087030</name>
</gene>
<accession>A0ABP5UGI6</accession>
<reference evidence="3" key="1">
    <citation type="journal article" date="2019" name="Int. J. Syst. Evol. Microbiol.">
        <title>The Global Catalogue of Microorganisms (GCM) 10K type strain sequencing project: providing services to taxonomists for standard genome sequencing and annotation.</title>
        <authorList>
            <consortium name="The Broad Institute Genomics Platform"/>
            <consortium name="The Broad Institute Genome Sequencing Center for Infectious Disease"/>
            <person name="Wu L."/>
            <person name="Ma J."/>
        </authorList>
    </citation>
    <scope>NUCLEOTIDE SEQUENCE [LARGE SCALE GENOMIC DNA]</scope>
    <source>
        <strain evidence="3">JCM 3272</strain>
    </source>
</reference>
<organism evidence="2 3">
    <name type="scientific">Dactylosporangium salmoneum</name>
    <dbReference type="NCBI Taxonomy" id="53361"/>
    <lineage>
        <taxon>Bacteria</taxon>
        <taxon>Bacillati</taxon>
        <taxon>Actinomycetota</taxon>
        <taxon>Actinomycetes</taxon>
        <taxon>Micromonosporales</taxon>
        <taxon>Micromonosporaceae</taxon>
        <taxon>Dactylosporangium</taxon>
    </lineage>
</organism>
<keyword evidence="1" id="KW-0732">Signal</keyword>
<dbReference type="PROSITE" id="PS51257">
    <property type="entry name" value="PROKAR_LIPOPROTEIN"/>
    <property type="match status" value="1"/>
</dbReference>
<feature type="chain" id="PRO_5045509534" description="Lipoprotein" evidence="1">
    <location>
        <begin position="23"/>
        <end position="85"/>
    </location>
</feature>
<dbReference type="EMBL" id="BAAARV010000086">
    <property type="protein sequence ID" value="GAA2380037.1"/>
    <property type="molecule type" value="Genomic_DNA"/>
</dbReference>
<dbReference type="RefSeq" id="WP_344618532.1">
    <property type="nucleotide sequence ID" value="NZ_BAAARV010000086.1"/>
</dbReference>
<protein>
    <recommendedName>
        <fullName evidence="4">Lipoprotein</fullName>
    </recommendedName>
</protein>
<sequence length="85" mass="8816">MRRALALGAAAALLLGSLAGCARPPGTDGDLADDWAMLPVAKVPEPVAGVCFDNRKLSRSVKGIGDVTISRRCRSRPGLVTLKGM</sequence>